<dbReference type="GO" id="GO:0008528">
    <property type="term" value="F:G protein-coupled peptide receptor activity"/>
    <property type="evidence" value="ECO:0007669"/>
    <property type="project" value="InterPro"/>
</dbReference>
<dbReference type="InterPro" id="IPR052954">
    <property type="entry name" value="GPCR-Ligand_Int"/>
</dbReference>
<comment type="caution">
    <text evidence="2">The sequence shown here is derived from an EMBL/GenBank/DDBJ whole genome shotgun (WGS) entry which is preliminary data.</text>
</comment>
<dbReference type="Pfam" id="PF10324">
    <property type="entry name" value="7TM_GPCR_Srw"/>
    <property type="match status" value="1"/>
</dbReference>
<accession>A0A2T7NAU4</accession>
<evidence type="ECO:0008006" key="4">
    <source>
        <dbReference type="Google" id="ProtNLM"/>
    </source>
</evidence>
<dbReference type="AlphaFoldDB" id="A0A2T7NAU4"/>
<dbReference type="PANTHER" id="PTHR46641">
    <property type="entry name" value="FMRFAMIDE RECEPTOR-RELATED"/>
    <property type="match status" value="1"/>
</dbReference>
<feature type="transmembrane region" description="Helical" evidence="1">
    <location>
        <begin position="40"/>
        <end position="62"/>
    </location>
</feature>
<evidence type="ECO:0000313" key="2">
    <source>
        <dbReference type="EMBL" id="PVD18294.1"/>
    </source>
</evidence>
<sequence>MKYVTVYVTDPVSKQSHWTSRLSSFYTNDRVVIDILYNHLLSLTIPCLSLGVVVIATIIIALRLRATLAWRQETANVKTMSSKMTGEKKEAAVTKMLVVVCVVYLTCISLSVTQAFFRTLWPDYLPSGKLCSTFIIGQTLGHTFEVTNSSVTFVIYYSMGTKFRKEVKEIFCRQTKPVQPAKTFSTSMSSVQLHEEEHKRSACDACPTGDYVTCITLSAGNLSRRRHD</sequence>
<dbReference type="Gene3D" id="1.20.1070.10">
    <property type="entry name" value="Rhodopsin 7-helix transmembrane proteins"/>
    <property type="match status" value="1"/>
</dbReference>
<dbReference type="InterPro" id="IPR019427">
    <property type="entry name" value="7TM_GPCR_serpentine_rcpt_Srw"/>
</dbReference>
<keyword evidence="3" id="KW-1185">Reference proteome</keyword>
<name>A0A2T7NAU4_POMCA</name>
<dbReference type="EMBL" id="PZQS01000014">
    <property type="protein sequence ID" value="PVD18294.1"/>
    <property type="molecule type" value="Genomic_DNA"/>
</dbReference>
<keyword evidence="1" id="KW-0812">Transmembrane</keyword>
<dbReference type="SUPFAM" id="SSF81321">
    <property type="entry name" value="Family A G protein-coupled receptor-like"/>
    <property type="match status" value="1"/>
</dbReference>
<evidence type="ECO:0000313" key="3">
    <source>
        <dbReference type="Proteomes" id="UP000245119"/>
    </source>
</evidence>
<proteinExistence type="predicted"/>
<dbReference type="PANTHER" id="PTHR46641:SF2">
    <property type="entry name" value="FMRFAMIDE RECEPTOR"/>
    <property type="match status" value="1"/>
</dbReference>
<evidence type="ECO:0000256" key="1">
    <source>
        <dbReference type="SAM" id="Phobius"/>
    </source>
</evidence>
<gene>
    <name evidence="2" type="ORF">C0Q70_20843</name>
</gene>
<keyword evidence="1" id="KW-0472">Membrane</keyword>
<protein>
    <recommendedName>
        <fullName evidence="4">G-protein coupled receptors family 1 profile domain-containing protein</fullName>
    </recommendedName>
</protein>
<keyword evidence="1" id="KW-1133">Transmembrane helix</keyword>
<organism evidence="2 3">
    <name type="scientific">Pomacea canaliculata</name>
    <name type="common">Golden apple snail</name>
    <dbReference type="NCBI Taxonomy" id="400727"/>
    <lineage>
        <taxon>Eukaryota</taxon>
        <taxon>Metazoa</taxon>
        <taxon>Spiralia</taxon>
        <taxon>Lophotrochozoa</taxon>
        <taxon>Mollusca</taxon>
        <taxon>Gastropoda</taxon>
        <taxon>Caenogastropoda</taxon>
        <taxon>Architaenioglossa</taxon>
        <taxon>Ampullarioidea</taxon>
        <taxon>Ampullariidae</taxon>
        <taxon>Pomacea</taxon>
    </lineage>
</organism>
<reference evidence="2 3" key="1">
    <citation type="submission" date="2018-04" db="EMBL/GenBank/DDBJ databases">
        <title>The genome of golden apple snail Pomacea canaliculata provides insight into stress tolerance and invasive adaptation.</title>
        <authorList>
            <person name="Liu C."/>
            <person name="Liu B."/>
            <person name="Ren Y."/>
            <person name="Zhang Y."/>
            <person name="Wang H."/>
            <person name="Li S."/>
            <person name="Jiang F."/>
            <person name="Yin L."/>
            <person name="Zhang G."/>
            <person name="Qian W."/>
            <person name="Fan W."/>
        </authorList>
    </citation>
    <scope>NUCLEOTIDE SEQUENCE [LARGE SCALE GENOMIC DNA]</scope>
    <source>
        <strain evidence="2">SZHN2017</strain>
        <tissue evidence="2">Muscle</tissue>
    </source>
</reference>
<dbReference type="Proteomes" id="UP000245119">
    <property type="component" value="Linkage Group LG14"/>
</dbReference>
<dbReference type="OrthoDB" id="6158692at2759"/>
<feature type="transmembrane region" description="Helical" evidence="1">
    <location>
        <begin position="96"/>
        <end position="117"/>
    </location>
</feature>